<evidence type="ECO:0000313" key="7">
    <source>
        <dbReference type="EMBL" id="OGI47020.1"/>
    </source>
</evidence>
<dbReference type="SUPFAM" id="SSF55681">
    <property type="entry name" value="Class II aaRS and biotin synthetases"/>
    <property type="match status" value="1"/>
</dbReference>
<evidence type="ECO:0000256" key="1">
    <source>
        <dbReference type="ARBA" id="ARBA00011738"/>
    </source>
</evidence>
<dbReference type="GO" id="GO:0006430">
    <property type="term" value="P:lysyl-tRNA aminoacylation"/>
    <property type="evidence" value="ECO:0007669"/>
    <property type="project" value="InterPro"/>
</dbReference>
<dbReference type="FunFam" id="3.30.930.10:FF:000017">
    <property type="entry name" value="Elongation factor P--(R)-beta-lysine ligase"/>
    <property type="match status" value="1"/>
</dbReference>
<dbReference type="PROSITE" id="PS50862">
    <property type="entry name" value="AA_TRNA_LIGASE_II"/>
    <property type="match status" value="1"/>
</dbReference>
<dbReference type="InterPro" id="IPR004364">
    <property type="entry name" value="Aa-tRNA-synt_II"/>
</dbReference>
<gene>
    <name evidence="7" type="ORF">A2151_08065</name>
</gene>
<evidence type="ECO:0000256" key="2">
    <source>
        <dbReference type="ARBA" id="ARBA00022598"/>
    </source>
</evidence>
<dbReference type="NCBIfam" id="NF006828">
    <property type="entry name" value="PRK09350.1"/>
    <property type="match status" value="1"/>
</dbReference>
<dbReference type="GO" id="GO:0004824">
    <property type="term" value="F:lysine-tRNA ligase activity"/>
    <property type="evidence" value="ECO:0007669"/>
    <property type="project" value="InterPro"/>
</dbReference>
<keyword evidence="4" id="KW-0067">ATP-binding</keyword>
<comment type="caution">
    <text evidence="7">The sequence shown here is derived from an EMBL/GenBank/DDBJ whole genome shotgun (WGS) entry which is preliminary data.</text>
</comment>
<organism evidence="7 8">
    <name type="scientific">Candidatus Muproteobacteria bacterium RBG_16_65_34</name>
    <dbReference type="NCBI Taxonomy" id="1817760"/>
    <lineage>
        <taxon>Bacteria</taxon>
        <taxon>Pseudomonadati</taxon>
        <taxon>Pseudomonadota</taxon>
        <taxon>Candidatus Muproteobacteria</taxon>
    </lineage>
</organism>
<evidence type="ECO:0000259" key="6">
    <source>
        <dbReference type="PROSITE" id="PS50862"/>
    </source>
</evidence>
<dbReference type="PANTHER" id="PTHR42918">
    <property type="entry name" value="LYSYL-TRNA SYNTHETASE"/>
    <property type="match status" value="1"/>
</dbReference>
<dbReference type="GO" id="GO:0005829">
    <property type="term" value="C:cytosol"/>
    <property type="evidence" value="ECO:0007669"/>
    <property type="project" value="TreeGrafter"/>
</dbReference>
<dbReference type="AlphaFoldDB" id="A0A1F6TPH7"/>
<dbReference type="Proteomes" id="UP000178885">
    <property type="component" value="Unassembled WGS sequence"/>
</dbReference>
<dbReference type="EMBL" id="MFSU01000067">
    <property type="protein sequence ID" value="OGI47020.1"/>
    <property type="molecule type" value="Genomic_DNA"/>
</dbReference>
<comment type="subunit">
    <text evidence="1">Homodimer.</text>
</comment>
<protein>
    <submittedName>
        <fullName evidence="7">EF-P lysine aminoacylase GenX</fullName>
    </submittedName>
</protein>
<feature type="domain" description="Aminoacyl-transfer RNA synthetases class-II family profile" evidence="6">
    <location>
        <begin position="17"/>
        <end position="324"/>
    </location>
</feature>
<keyword evidence="2" id="KW-0436">Ligase</keyword>
<reference evidence="7 8" key="1">
    <citation type="journal article" date="2016" name="Nat. Commun.">
        <title>Thousands of microbial genomes shed light on interconnected biogeochemical processes in an aquifer system.</title>
        <authorList>
            <person name="Anantharaman K."/>
            <person name="Brown C.T."/>
            <person name="Hug L.A."/>
            <person name="Sharon I."/>
            <person name="Castelle C.J."/>
            <person name="Probst A.J."/>
            <person name="Thomas B.C."/>
            <person name="Singh A."/>
            <person name="Wilkins M.J."/>
            <person name="Karaoz U."/>
            <person name="Brodie E.L."/>
            <person name="Williams K.H."/>
            <person name="Hubbard S.S."/>
            <person name="Banfield J.F."/>
        </authorList>
    </citation>
    <scope>NUCLEOTIDE SEQUENCE [LARGE SCALE GENOMIC DNA]</scope>
</reference>
<keyword evidence="3" id="KW-0547">Nucleotide-binding</keyword>
<sequence length="328" mass="35974">MPEPNTVWRPAASLEVLKLRARMIARIRAFFAERGVLEVETPALSAAASTDVHLHSFACRYTGPGDGALYLHTSPEFPMKRLIAAGAGSIYQICKVFRDREAGRLHNPEFTLLEWYRIGFDHHALMEEAAALIADTLAGSRALGTPEKLSYREAFERHCGLDPHTADSAALAAVVRAKAIPLSADPLREEADTLRDLLLTHTIEPQLGRGRVTLLYDYPASQAALARIRPCDPPVAERFEIYLEGIELANGFHELNDATEQRARFLRDLARRSIPGLPAMPMDERLLAALTHGLPECSGVALGVDRLAMLAAGVTSVQDVIAFPIERA</sequence>
<comment type="catalytic activity">
    <reaction evidence="5">
        <text>D-beta-lysine + L-lysyl-[protein] + ATP = N(6)-((3R)-3,6-diaminohexanoyl)-L-lysyl-[protein] + AMP + diphosphate + H(+)</text>
        <dbReference type="Rhea" id="RHEA:83435"/>
        <dbReference type="Rhea" id="RHEA-COMP:9752"/>
        <dbReference type="Rhea" id="RHEA-COMP:20131"/>
        <dbReference type="ChEBI" id="CHEBI:15378"/>
        <dbReference type="ChEBI" id="CHEBI:29969"/>
        <dbReference type="ChEBI" id="CHEBI:30616"/>
        <dbReference type="ChEBI" id="CHEBI:33019"/>
        <dbReference type="ChEBI" id="CHEBI:84138"/>
        <dbReference type="ChEBI" id="CHEBI:156053"/>
        <dbReference type="ChEBI" id="CHEBI:456215"/>
    </reaction>
    <physiologicalReaction direction="left-to-right" evidence="5">
        <dbReference type="Rhea" id="RHEA:83436"/>
    </physiologicalReaction>
</comment>
<dbReference type="GO" id="GO:0000049">
    <property type="term" value="F:tRNA binding"/>
    <property type="evidence" value="ECO:0007669"/>
    <property type="project" value="TreeGrafter"/>
</dbReference>
<dbReference type="STRING" id="1817760.A2151_08065"/>
<dbReference type="Pfam" id="PF00152">
    <property type="entry name" value="tRNA-synt_2"/>
    <property type="match status" value="1"/>
</dbReference>
<evidence type="ECO:0000256" key="5">
    <source>
        <dbReference type="ARBA" id="ARBA00052794"/>
    </source>
</evidence>
<dbReference type="InterPro" id="IPR018149">
    <property type="entry name" value="Lys-tRNA-synth_II_C"/>
</dbReference>
<dbReference type="NCBIfam" id="TIGR00462">
    <property type="entry name" value="genX"/>
    <property type="match status" value="1"/>
</dbReference>
<proteinExistence type="predicted"/>
<evidence type="ECO:0000256" key="3">
    <source>
        <dbReference type="ARBA" id="ARBA00022741"/>
    </source>
</evidence>
<dbReference type="PANTHER" id="PTHR42918:SF6">
    <property type="entry name" value="ELONGATION FACTOR P--(R)-BETA-LYSINE LIGASE"/>
    <property type="match status" value="1"/>
</dbReference>
<dbReference type="PRINTS" id="PR00982">
    <property type="entry name" value="TRNASYNTHLYS"/>
</dbReference>
<accession>A0A1F6TPH7</accession>
<name>A0A1F6TPH7_9PROT</name>
<dbReference type="GO" id="GO:0005524">
    <property type="term" value="F:ATP binding"/>
    <property type="evidence" value="ECO:0007669"/>
    <property type="project" value="UniProtKB-KW"/>
</dbReference>
<evidence type="ECO:0000313" key="8">
    <source>
        <dbReference type="Proteomes" id="UP000178885"/>
    </source>
</evidence>
<dbReference type="InterPro" id="IPR004525">
    <property type="entry name" value="EpmA"/>
</dbReference>
<evidence type="ECO:0000256" key="4">
    <source>
        <dbReference type="ARBA" id="ARBA00022840"/>
    </source>
</evidence>
<dbReference type="InterPro" id="IPR045864">
    <property type="entry name" value="aa-tRNA-synth_II/BPL/LPL"/>
</dbReference>
<dbReference type="InterPro" id="IPR006195">
    <property type="entry name" value="aa-tRNA-synth_II"/>
</dbReference>
<dbReference type="Gene3D" id="3.30.930.10">
    <property type="entry name" value="Bira Bifunctional Protein, Domain 2"/>
    <property type="match status" value="1"/>
</dbReference>